<keyword evidence="4 13" id="KW-0645">Protease</keyword>
<dbReference type="InterPro" id="IPR041489">
    <property type="entry name" value="PDZ_6"/>
</dbReference>
<evidence type="ECO:0000256" key="11">
    <source>
        <dbReference type="RuleBase" id="RU362031"/>
    </source>
</evidence>
<dbReference type="EMBL" id="JAUSVX010000003">
    <property type="protein sequence ID" value="MDQ0469308.1"/>
    <property type="molecule type" value="Genomic_DNA"/>
</dbReference>
<dbReference type="GO" id="GO:0006508">
    <property type="term" value="P:proteolysis"/>
    <property type="evidence" value="ECO:0007669"/>
    <property type="project" value="UniProtKB-KW"/>
</dbReference>
<dbReference type="EC" id="3.4.24.-" evidence="11"/>
<keyword evidence="6 11" id="KW-0378">Hydrolase</keyword>
<evidence type="ECO:0000256" key="10">
    <source>
        <dbReference type="ARBA" id="ARBA00023136"/>
    </source>
</evidence>
<dbReference type="PROSITE" id="PS50106">
    <property type="entry name" value="PDZ"/>
    <property type="match status" value="1"/>
</dbReference>
<evidence type="ECO:0000256" key="4">
    <source>
        <dbReference type="ARBA" id="ARBA00022670"/>
    </source>
</evidence>
<proteinExistence type="inferred from homology"/>
<keyword evidence="5 11" id="KW-0812">Transmembrane</keyword>
<keyword evidence="9 11" id="KW-0482">Metalloprotease</keyword>
<gene>
    <name evidence="13" type="ORF">QO011_002319</name>
</gene>
<evidence type="ECO:0000256" key="5">
    <source>
        <dbReference type="ARBA" id="ARBA00022692"/>
    </source>
</evidence>
<dbReference type="RefSeq" id="WP_307271851.1">
    <property type="nucleotide sequence ID" value="NZ_JAUSVX010000003.1"/>
</dbReference>
<evidence type="ECO:0000259" key="12">
    <source>
        <dbReference type="PROSITE" id="PS50106"/>
    </source>
</evidence>
<evidence type="ECO:0000313" key="13">
    <source>
        <dbReference type="EMBL" id="MDQ0469308.1"/>
    </source>
</evidence>
<protein>
    <recommendedName>
        <fullName evidence="11">Zinc metalloprotease</fullName>
        <ecNumber evidence="11">3.4.24.-</ecNumber>
    </recommendedName>
</protein>
<feature type="transmembrane region" description="Helical" evidence="11">
    <location>
        <begin position="118"/>
        <end position="143"/>
    </location>
</feature>
<feature type="transmembrane region" description="Helical" evidence="11">
    <location>
        <begin position="12"/>
        <end position="31"/>
    </location>
</feature>
<comment type="caution">
    <text evidence="13">The sequence shown here is derived from an EMBL/GenBank/DDBJ whole genome shotgun (WGS) entry which is preliminary data.</text>
</comment>
<feature type="transmembrane region" description="Helical" evidence="11">
    <location>
        <begin position="348"/>
        <end position="366"/>
    </location>
</feature>
<evidence type="ECO:0000256" key="8">
    <source>
        <dbReference type="ARBA" id="ARBA00022989"/>
    </source>
</evidence>
<reference evidence="13 14" key="1">
    <citation type="submission" date="2023-07" db="EMBL/GenBank/DDBJ databases">
        <title>Genomic Encyclopedia of Type Strains, Phase IV (KMG-IV): sequencing the most valuable type-strain genomes for metagenomic binning, comparative biology and taxonomic classification.</title>
        <authorList>
            <person name="Goeker M."/>
        </authorList>
    </citation>
    <scope>NUCLEOTIDE SEQUENCE [LARGE SCALE GENOMIC DNA]</scope>
    <source>
        <strain evidence="13 14">DSM 19619</strain>
    </source>
</reference>
<evidence type="ECO:0000256" key="1">
    <source>
        <dbReference type="ARBA" id="ARBA00001947"/>
    </source>
</evidence>
<keyword evidence="8 11" id="KW-1133">Transmembrane helix</keyword>
<name>A0ABU0J4X2_9HYPH</name>
<dbReference type="Gene3D" id="2.30.42.10">
    <property type="match status" value="1"/>
</dbReference>
<keyword evidence="7 11" id="KW-0862">Zinc</keyword>
<dbReference type="Proteomes" id="UP001242480">
    <property type="component" value="Unassembled WGS sequence"/>
</dbReference>
<dbReference type="PANTHER" id="PTHR42837:SF2">
    <property type="entry name" value="MEMBRANE METALLOPROTEASE ARASP2, CHLOROPLASTIC-RELATED"/>
    <property type="match status" value="1"/>
</dbReference>
<feature type="transmembrane region" description="Helical" evidence="11">
    <location>
        <begin position="297"/>
        <end position="318"/>
    </location>
</feature>
<dbReference type="Pfam" id="PF02163">
    <property type="entry name" value="Peptidase_M50"/>
    <property type="match status" value="1"/>
</dbReference>
<evidence type="ECO:0000256" key="6">
    <source>
        <dbReference type="ARBA" id="ARBA00022801"/>
    </source>
</evidence>
<evidence type="ECO:0000313" key="14">
    <source>
        <dbReference type="Proteomes" id="UP001242480"/>
    </source>
</evidence>
<evidence type="ECO:0000256" key="7">
    <source>
        <dbReference type="ARBA" id="ARBA00022833"/>
    </source>
</evidence>
<dbReference type="SMART" id="SM00228">
    <property type="entry name" value="PDZ"/>
    <property type="match status" value="1"/>
</dbReference>
<evidence type="ECO:0000256" key="3">
    <source>
        <dbReference type="ARBA" id="ARBA00007931"/>
    </source>
</evidence>
<comment type="similarity">
    <text evidence="3 11">Belongs to the peptidase M50B family.</text>
</comment>
<dbReference type="InterPro" id="IPR008915">
    <property type="entry name" value="Peptidase_M50"/>
</dbReference>
<dbReference type="CDD" id="cd06163">
    <property type="entry name" value="S2P-M50_PDZ_RseP-like"/>
    <property type="match status" value="1"/>
</dbReference>
<organism evidence="13 14">
    <name type="scientific">Labrys wisconsinensis</name>
    <dbReference type="NCBI Taxonomy" id="425677"/>
    <lineage>
        <taxon>Bacteria</taxon>
        <taxon>Pseudomonadati</taxon>
        <taxon>Pseudomonadota</taxon>
        <taxon>Alphaproteobacteria</taxon>
        <taxon>Hyphomicrobiales</taxon>
        <taxon>Xanthobacteraceae</taxon>
        <taxon>Labrys</taxon>
    </lineage>
</organism>
<sequence>MNFVASLGTLGGSTLGYVVPFLFVLSIIVFFHELGHFIVGRWCGVRVLTFSLGFGPELFGFNDRHGTRWRVAAVPLGGYVKFFGDANAASMPDVQKNELMTPEERAVSFFHKPIWKRAAIVAAGPIANFILAILIFAAFFSVYGKLSVTSQVGVVIAGSAADKAGIRAGDIIVAIDGKPIAAFADIPHVVEPLADKTVPIEIDRNGARATLSVTPTLREQPPEATNPVRQGQLGIQPAREQQNPFQALWLGTQEVGNIISQTFSFLGSLVAGHGDTRDMGGVVKIAQISKHVAESSGLIGLISLAAFLSVSIGLLNLFPIPLLDGGHLVFYAIEAIQGRPLRETTQELLYRVGLAFVVMLMVFSLVNDVIHPFAG</sequence>
<comment type="subcellular location">
    <subcellularLocation>
        <location evidence="2">Membrane</location>
        <topology evidence="2">Multi-pass membrane protein</topology>
    </subcellularLocation>
</comment>
<keyword evidence="14" id="KW-1185">Reference proteome</keyword>
<feature type="domain" description="PDZ" evidence="12">
    <location>
        <begin position="152"/>
        <end position="180"/>
    </location>
</feature>
<dbReference type="InterPro" id="IPR004387">
    <property type="entry name" value="Pept_M50_Zn"/>
</dbReference>
<dbReference type="Pfam" id="PF17820">
    <property type="entry name" value="PDZ_6"/>
    <property type="match status" value="1"/>
</dbReference>
<comment type="cofactor">
    <cofactor evidence="1 11">
        <name>Zn(2+)</name>
        <dbReference type="ChEBI" id="CHEBI:29105"/>
    </cofactor>
</comment>
<dbReference type="NCBIfam" id="TIGR00054">
    <property type="entry name" value="RIP metalloprotease RseP"/>
    <property type="match status" value="1"/>
</dbReference>
<dbReference type="GO" id="GO:0008233">
    <property type="term" value="F:peptidase activity"/>
    <property type="evidence" value="ECO:0007669"/>
    <property type="project" value="UniProtKB-KW"/>
</dbReference>
<keyword evidence="10 11" id="KW-0472">Membrane</keyword>
<keyword evidence="11" id="KW-0479">Metal-binding</keyword>
<evidence type="ECO:0000256" key="2">
    <source>
        <dbReference type="ARBA" id="ARBA00004141"/>
    </source>
</evidence>
<dbReference type="SUPFAM" id="SSF50156">
    <property type="entry name" value="PDZ domain-like"/>
    <property type="match status" value="1"/>
</dbReference>
<dbReference type="InterPro" id="IPR036034">
    <property type="entry name" value="PDZ_sf"/>
</dbReference>
<accession>A0ABU0J4X2</accession>
<evidence type="ECO:0000256" key="9">
    <source>
        <dbReference type="ARBA" id="ARBA00023049"/>
    </source>
</evidence>
<dbReference type="PANTHER" id="PTHR42837">
    <property type="entry name" value="REGULATOR OF SIGMA-E PROTEASE RSEP"/>
    <property type="match status" value="1"/>
</dbReference>
<dbReference type="InterPro" id="IPR001478">
    <property type="entry name" value="PDZ"/>
</dbReference>
<dbReference type="CDD" id="cd23081">
    <property type="entry name" value="cpPDZ_EcRseP-like"/>
    <property type="match status" value="1"/>
</dbReference>